<name>A0A7S5UV43_9CAUD</name>
<sequence length="60" mass="7098">MKIIFTVEIKNDELTLRQADYLAAAGQQRLEDLLDQTKFKDSYQIETEEYYEADDNHRIG</sequence>
<gene>
    <name evidence="1" type="ORF">EVB68_016</name>
</gene>
<reference evidence="1" key="1">
    <citation type="submission" date="2020-01" db="EMBL/GenBank/DDBJ databases">
        <title>Patterns of diversity and host range of bacteriophage communities associated with bean-nodulatin bacteria.</title>
        <authorList>
            <person name="Vann Cauwenberghe J."/>
            <person name="Santamaria R.I."/>
            <person name="Bustos P."/>
            <person name="Juarez S."/>
            <person name="Gonzalez V."/>
        </authorList>
    </citation>
    <scope>NUCLEOTIDE SEQUENCE</scope>
</reference>
<organism evidence="1 2">
    <name type="scientific">Rhizobium phage RHph_Y2_6</name>
    <dbReference type="NCBI Taxonomy" id="2509576"/>
    <lineage>
        <taxon>Viruses</taxon>
        <taxon>Duplodnaviria</taxon>
        <taxon>Heunggongvirae</taxon>
        <taxon>Uroviricota</taxon>
        <taxon>Caudoviricetes</taxon>
        <taxon>Schitoviridae</taxon>
        <taxon>Demetervirinae</taxon>
        <taxon>Acanvirus</taxon>
        <taxon>Acanvirus Y26</taxon>
    </lineage>
</organism>
<protein>
    <submittedName>
        <fullName evidence="1">Uncharacterized protein</fullName>
    </submittedName>
</protein>
<evidence type="ECO:0000313" key="2">
    <source>
        <dbReference type="Proteomes" id="UP000656384"/>
    </source>
</evidence>
<accession>A0A7S5UV43</accession>
<evidence type="ECO:0000313" key="1">
    <source>
        <dbReference type="EMBL" id="QIG68753.1"/>
    </source>
</evidence>
<dbReference type="Proteomes" id="UP000656384">
    <property type="component" value="Segment"/>
</dbReference>
<keyword evidence="2" id="KW-1185">Reference proteome</keyword>
<proteinExistence type="predicted"/>
<dbReference type="EMBL" id="MN988497">
    <property type="protein sequence ID" value="QIG68753.1"/>
    <property type="molecule type" value="Genomic_DNA"/>
</dbReference>